<feature type="region of interest" description="Disordered" evidence="1">
    <location>
        <begin position="1"/>
        <end position="20"/>
    </location>
</feature>
<evidence type="ECO:0000313" key="2">
    <source>
        <dbReference type="EMBL" id="KAL0909571.1"/>
    </source>
</evidence>
<feature type="compositionally biased region" description="Gly residues" evidence="1">
    <location>
        <begin position="73"/>
        <end position="83"/>
    </location>
</feature>
<evidence type="ECO:0000256" key="1">
    <source>
        <dbReference type="SAM" id="MobiDB-lite"/>
    </source>
</evidence>
<feature type="compositionally biased region" description="Basic and acidic residues" evidence="1">
    <location>
        <begin position="1"/>
        <end position="11"/>
    </location>
</feature>
<evidence type="ECO:0000313" key="3">
    <source>
        <dbReference type="Proteomes" id="UP001552299"/>
    </source>
</evidence>
<comment type="caution">
    <text evidence="2">The sequence shown here is derived from an EMBL/GenBank/DDBJ whole genome shotgun (WGS) entry which is preliminary data.</text>
</comment>
<name>A0ABD0UAP8_DENTH</name>
<protein>
    <submittedName>
        <fullName evidence="2">Uncharacterized protein</fullName>
    </submittedName>
</protein>
<dbReference type="EMBL" id="JANQDX010000016">
    <property type="protein sequence ID" value="KAL0909571.1"/>
    <property type="molecule type" value="Genomic_DNA"/>
</dbReference>
<reference evidence="2 3" key="1">
    <citation type="journal article" date="2024" name="Plant Biotechnol. J.">
        <title>Dendrobium thyrsiflorum genome and its molecular insights into genes involved in important horticultural traits.</title>
        <authorList>
            <person name="Chen B."/>
            <person name="Wang J.Y."/>
            <person name="Zheng P.J."/>
            <person name="Li K.L."/>
            <person name="Liang Y.M."/>
            <person name="Chen X.F."/>
            <person name="Zhang C."/>
            <person name="Zhao X."/>
            <person name="He X."/>
            <person name="Zhang G.Q."/>
            <person name="Liu Z.J."/>
            <person name="Xu Q."/>
        </authorList>
    </citation>
    <scope>NUCLEOTIDE SEQUENCE [LARGE SCALE GENOMIC DNA]</scope>
    <source>
        <strain evidence="2">GZMU011</strain>
    </source>
</reference>
<feature type="region of interest" description="Disordered" evidence="1">
    <location>
        <begin position="27"/>
        <end position="94"/>
    </location>
</feature>
<dbReference type="AlphaFoldDB" id="A0ABD0UAP8"/>
<dbReference type="Proteomes" id="UP001552299">
    <property type="component" value="Unassembled WGS sequence"/>
</dbReference>
<proteinExistence type="predicted"/>
<sequence length="143" mass="14999">MKTNREKDARSRAGNSDIRRNQLCFAASASNKPNSPIIPARPTRTAQPTAEMTQERSARNLGSTSIRGRGGGERFAGAGGTPGRCGDEGTSMPSEGEATILLFHAVSIAAGEEGKEHASLLKGVRAEVDGLEVGVFHPSSPLR</sequence>
<keyword evidence="3" id="KW-1185">Reference proteome</keyword>
<organism evidence="2 3">
    <name type="scientific">Dendrobium thyrsiflorum</name>
    <name type="common">Pinecone-like raceme dendrobium</name>
    <name type="synonym">Orchid</name>
    <dbReference type="NCBI Taxonomy" id="117978"/>
    <lineage>
        <taxon>Eukaryota</taxon>
        <taxon>Viridiplantae</taxon>
        <taxon>Streptophyta</taxon>
        <taxon>Embryophyta</taxon>
        <taxon>Tracheophyta</taxon>
        <taxon>Spermatophyta</taxon>
        <taxon>Magnoliopsida</taxon>
        <taxon>Liliopsida</taxon>
        <taxon>Asparagales</taxon>
        <taxon>Orchidaceae</taxon>
        <taxon>Epidendroideae</taxon>
        <taxon>Malaxideae</taxon>
        <taxon>Dendrobiinae</taxon>
        <taxon>Dendrobium</taxon>
    </lineage>
</organism>
<accession>A0ABD0UAP8</accession>
<gene>
    <name evidence="2" type="ORF">M5K25_020452</name>
</gene>